<dbReference type="PANTHER" id="PTHR47691:SF3">
    <property type="entry name" value="HTH-TYPE TRANSCRIPTIONAL REGULATOR RV0890C-RELATED"/>
    <property type="match status" value="1"/>
</dbReference>
<dbReference type="GO" id="GO:0004674">
    <property type="term" value="F:protein serine/threonine kinase activity"/>
    <property type="evidence" value="ECO:0007669"/>
    <property type="project" value="UniProtKB-KW"/>
</dbReference>
<sequence>MARHAGVLPVEVSSFVDRRRERSELKRLLTTCRLVTVTGVGGVGKTRIALRVVAEVRRSVPDGVWWVELSALRDAELVPYAVAEVLGVQDDATPRPMEQVLADHLARRELLLVLDTCEHLIGACARLVERLLRAAPGLRVLATSRQALGAAEERVYPMSSLTVEPLREWSGVSDGVELFVERAQAAHRGFALTEDNREAVTRLCGRLEGIPLAIELAAVRVRALSVHEILDRLDDRFALLAGRARGGVAHRHETLQAAIDWSFELCSPAERVLWARVSVFAGSFDLAAVAEVCADDRLPAGELPAVVAGLVDKSVLLRDEHHDGVRCRLLDTIRDYGQERLEQTGERAVLLRRHRDYYLRMGKRFEADWCGPRQPAWRARLTSEHANLRAALDFCLGDRAEHQVGLELASALWFYWIACGFVREGRHYLDRALALNPEPSPARTTGLCVRVWLAVAQSDFAAASALLDQCRSQAQQQGEPITAAAEGWFAYLAGIVEMLSGNQPRAVVLGQRSSDLHRHGGDLGMGLICALTLQAMSLALAAEFDRAVAVAEQCRALCDQHGEQWMRSYADYIHSLAALGRGEHATAVAHARDAVRVKRVLGDRIGLAMTLDQLAVATATRRQAERAARLLGIAHQVWQTFGLPQLGSPDLLAARRGCERLARTALGDTAYQAAFDAGRALDPEAALAYAVDESPPQPRPEPSPDATGWAPLTRRERQVAELVGDGQTNREIAARLGIAKRTVDAHVEHILAKLGLDSRTQITARTTGRDPADPRADH</sequence>
<dbReference type="PROSITE" id="PS50043">
    <property type="entry name" value="HTH_LUXR_2"/>
    <property type="match status" value="1"/>
</dbReference>
<dbReference type="Gene3D" id="1.10.10.10">
    <property type="entry name" value="Winged helix-like DNA-binding domain superfamily/Winged helix DNA-binding domain"/>
    <property type="match status" value="1"/>
</dbReference>
<keyword evidence="3" id="KW-0808">Transferase</keyword>
<dbReference type="CDD" id="cd06170">
    <property type="entry name" value="LuxR_C_like"/>
    <property type="match status" value="1"/>
</dbReference>
<name>A0A1H0CHQ0_ALLAB</name>
<dbReference type="InterPro" id="IPR016032">
    <property type="entry name" value="Sig_transdc_resp-reg_C-effctor"/>
</dbReference>
<keyword evidence="3" id="KW-0723">Serine/threonine-protein kinase</keyword>
<dbReference type="PANTHER" id="PTHR47691">
    <property type="entry name" value="REGULATOR-RELATED"/>
    <property type="match status" value="1"/>
</dbReference>
<dbReference type="GO" id="GO:0006355">
    <property type="term" value="P:regulation of DNA-templated transcription"/>
    <property type="evidence" value="ECO:0007669"/>
    <property type="project" value="InterPro"/>
</dbReference>
<dbReference type="Pfam" id="PF00196">
    <property type="entry name" value="GerE"/>
    <property type="match status" value="1"/>
</dbReference>
<reference evidence="3 4" key="1">
    <citation type="submission" date="2016-10" db="EMBL/GenBank/DDBJ databases">
        <authorList>
            <person name="de Groot N.N."/>
        </authorList>
    </citation>
    <scope>NUCLEOTIDE SEQUENCE [LARGE SCALE GENOMIC DNA]</scope>
    <source>
        <strain evidence="3 4">DSM 44149</strain>
    </source>
</reference>
<dbReference type="PROSITE" id="PS00622">
    <property type="entry name" value="HTH_LUXR_1"/>
    <property type="match status" value="1"/>
</dbReference>
<dbReference type="GO" id="GO:0043531">
    <property type="term" value="F:ADP binding"/>
    <property type="evidence" value="ECO:0007669"/>
    <property type="project" value="InterPro"/>
</dbReference>
<dbReference type="InterPro" id="IPR036388">
    <property type="entry name" value="WH-like_DNA-bd_sf"/>
</dbReference>
<keyword evidence="4" id="KW-1185">Reference proteome</keyword>
<dbReference type="SUPFAM" id="SSF46894">
    <property type="entry name" value="C-terminal effector domain of the bipartite response regulators"/>
    <property type="match status" value="1"/>
</dbReference>
<evidence type="ECO:0000313" key="3">
    <source>
        <dbReference type="EMBL" id="SDN57396.1"/>
    </source>
</evidence>
<dbReference type="PRINTS" id="PR00038">
    <property type="entry name" value="HTHLUXR"/>
</dbReference>
<feature type="region of interest" description="Disordered" evidence="1">
    <location>
        <begin position="691"/>
        <end position="711"/>
    </location>
</feature>
<dbReference type="GO" id="GO:0003677">
    <property type="term" value="F:DNA binding"/>
    <property type="evidence" value="ECO:0007669"/>
    <property type="project" value="InterPro"/>
</dbReference>
<dbReference type="EMBL" id="LT629701">
    <property type="protein sequence ID" value="SDN57396.1"/>
    <property type="molecule type" value="Genomic_DNA"/>
</dbReference>
<dbReference type="InterPro" id="IPR027417">
    <property type="entry name" value="P-loop_NTPase"/>
</dbReference>
<dbReference type="AlphaFoldDB" id="A0A1H0CHQ0"/>
<feature type="domain" description="HTH luxR-type" evidence="2">
    <location>
        <begin position="705"/>
        <end position="770"/>
    </location>
</feature>
<dbReference type="PRINTS" id="PR00364">
    <property type="entry name" value="DISEASERSIST"/>
</dbReference>
<dbReference type="eggNOG" id="COG2197">
    <property type="taxonomic scope" value="Bacteria"/>
</dbReference>
<gene>
    <name evidence="3" type="ORF">SAMN04489726_7233</name>
</gene>
<dbReference type="SUPFAM" id="SSF48452">
    <property type="entry name" value="TPR-like"/>
    <property type="match status" value="1"/>
</dbReference>
<evidence type="ECO:0000313" key="4">
    <source>
        <dbReference type="Proteomes" id="UP000183376"/>
    </source>
</evidence>
<evidence type="ECO:0000256" key="1">
    <source>
        <dbReference type="SAM" id="MobiDB-lite"/>
    </source>
</evidence>
<dbReference type="InterPro" id="IPR000792">
    <property type="entry name" value="Tscrpt_reg_LuxR_C"/>
</dbReference>
<evidence type="ECO:0000259" key="2">
    <source>
        <dbReference type="PROSITE" id="PS50043"/>
    </source>
</evidence>
<organism evidence="3 4">
    <name type="scientific">Allokutzneria albata</name>
    <name type="common">Kibdelosporangium albatum</name>
    <dbReference type="NCBI Taxonomy" id="211114"/>
    <lineage>
        <taxon>Bacteria</taxon>
        <taxon>Bacillati</taxon>
        <taxon>Actinomycetota</taxon>
        <taxon>Actinomycetes</taxon>
        <taxon>Pseudonocardiales</taxon>
        <taxon>Pseudonocardiaceae</taxon>
        <taxon>Allokutzneria</taxon>
    </lineage>
</organism>
<dbReference type="eggNOG" id="COG3903">
    <property type="taxonomic scope" value="Bacteria"/>
</dbReference>
<dbReference type="Pfam" id="PF25872">
    <property type="entry name" value="HTH_77"/>
    <property type="match status" value="1"/>
</dbReference>
<proteinExistence type="predicted"/>
<keyword evidence="3" id="KW-0418">Kinase</keyword>
<accession>A0A1H0CHQ0</accession>
<dbReference type="InterPro" id="IPR002182">
    <property type="entry name" value="NB-ARC"/>
</dbReference>
<protein>
    <submittedName>
        <fullName evidence="3">Non-specific serine/threonine protein kinase</fullName>
    </submittedName>
</protein>
<dbReference type="Gene3D" id="3.40.50.300">
    <property type="entry name" value="P-loop containing nucleotide triphosphate hydrolases"/>
    <property type="match status" value="1"/>
</dbReference>
<dbReference type="Proteomes" id="UP000183376">
    <property type="component" value="Chromosome I"/>
</dbReference>
<dbReference type="InterPro" id="IPR058852">
    <property type="entry name" value="HTH_77"/>
</dbReference>
<dbReference type="SUPFAM" id="SSF52540">
    <property type="entry name" value="P-loop containing nucleoside triphosphate hydrolases"/>
    <property type="match status" value="1"/>
</dbReference>
<dbReference type="Gene3D" id="1.25.40.10">
    <property type="entry name" value="Tetratricopeptide repeat domain"/>
    <property type="match status" value="1"/>
</dbReference>
<dbReference type="STRING" id="211114.SAMN04489726_7233"/>
<dbReference type="SMART" id="SM00421">
    <property type="entry name" value="HTH_LUXR"/>
    <property type="match status" value="1"/>
</dbReference>
<dbReference type="InterPro" id="IPR011990">
    <property type="entry name" value="TPR-like_helical_dom_sf"/>
</dbReference>
<dbReference type="Pfam" id="PF00931">
    <property type="entry name" value="NB-ARC"/>
    <property type="match status" value="1"/>
</dbReference>